<gene>
    <name evidence="1" type="ORF">LEP1GSC158_3426</name>
</gene>
<sequence>MSKLLDEKIRLEVVEIFGVVKRHRKMEIISNRKQLLNEIEKLR</sequence>
<organism evidence="1 2">
    <name type="scientific">Leptospira interrogans serovar Zanoni str. LT2156</name>
    <dbReference type="NCBI Taxonomy" id="1001601"/>
    <lineage>
        <taxon>Bacteria</taxon>
        <taxon>Pseudomonadati</taxon>
        <taxon>Spirochaetota</taxon>
        <taxon>Spirochaetia</taxon>
        <taxon>Leptospirales</taxon>
        <taxon>Leptospiraceae</taxon>
        <taxon>Leptospira</taxon>
    </lineage>
</organism>
<reference evidence="1 2" key="1">
    <citation type="submission" date="2013-01" db="EMBL/GenBank/DDBJ databases">
        <authorList>
            <person name="Harkins D.M."/>
            <person name="Durkin A.S."/>
            <person name="Brinkac L.M."/>
            <person name="Haft D.H."/>
            <person name="Selengut J.D."/>
            <person name="Sanka R."/>
            <person name="DePew J."/>
            <person name="Purushe J."/>
            <person name="Tulsiani S.M."/>
            <person name="Graham G.C."/>
            <person name="Burns M.-A."/>
            <person name="Dohnt M.F."/>
            <person name="Smythe L.D."/>
            <person name="McKay D.B."/>
            <person name="Craig S.B."/>
            <person name="Vinetz J.M."/>
            <person name="Sutton G.G."/>
            <person name="Nierman W.C."/>
            <person name="Fouts D.E."/>
        </authorList>
    </citation>
    <scope>NUCLEOTIDE SEQUENCE [LARGE SCALE GENOMIC DNA]</scope>
    <source>
        <strain evidence="1 2">LT2156</strain>
    </source>
</reference>
<name>M6HK23_LEPIR</name>
<dbReference type="Proteomes" id="UP000012089">
    <property type="component" value="Unassembled WGS sequence"/>
</dbReference>
<proteinExistence type="predicted"/>
<evidence type="ECO:0000313" key="2">
    <source>
        <dbReference type="Proteomes" id="UP000012089"/>
    </source>
</evidence>
<protein>
    <submittedName>
        <fullName evidence="1">Uncharacterized protein</fullName>
    </submittedName>
</protein>
<evidence type="ECO:0000313" key="1">
    <source>
        <dbReference type="EMBL" id="EMM97683.1"/>
    </source>
</evidence>
<dbReference type="AlphaFoldDB" id="M6HK23"/>
<comment type="caution">
    <text evidence="1">The sequence shown here is derived from an EMBL/GenBank/DDBJ whole genome shotgun (WGS) entry which is preliminary data.</text>
</comment>
<dbReference type="EMBL" id="AFMF02000014">
    <property type="protein sequence ID" value="EMM97683.1"/>
    <property type="molecule type" value="Genomic_DNA"/>
</dbReference>
<accession>M6HK23</accession>